<evidence type="ECO:0000313" key="1">
    <source>
        <dbReference type="EMBL" id="PBK68436.1"/>
    </source>
</evidence>
<organism evidence="1 2">
    <name type="scientific">Armillaria solidipes</name>
    <dbReference type="NCBI Taxonomy" id="1076256"/>
    <lineage>
        <taxon>Eukaryota</taxon>
        <taxon>Fungi</taxon>
        <taxon>Dikarya</taxon>
        <taxon>Basidiomycota</taxon>
        <taxon>Agaricomycotina</taxon>
        <taxon>Agaricomycetes</taxon>
        <taxon>Agaricomycetidae</taxon>
        <taxon>Agaricales</taxon>
        <taxon>Marasmiineae</taxon>
        <taxon>Physalacriaceae</taxon>
        <taxon>Armillaria</taxon>
    </lineage>
</organism>
<reference evidence="2" key="1">
    <citation type="journal article" date="2017" name="Nat. Ecol. Evol.">
        <title>Genome expansion and lineage-specific genetic innovations in the forest pathogenic fungi Armillaria.</title>
        <authorList>
            <person name="Sipos G."/>
            <person name="Prasanna A.N."/>
            <person name="Walter M.C."/>
            <person name="O'Connor E."/>
            <person name="Balint B."/>
            <person name="Krizsan K."/>
            <person name="Kiss B."/>
            <person name="Hess J."/>
            <person name="Varga T."/>
            <person name="Slot J."/>
            <person name="Riley R."/>
            <person name="Boka B."/>
            <person name="Rigling D."/>
            <person name="Barry K."/>
            <person name="Lee J."/>
            <person name="Mihaltcheva S."/>
            <person name="LaButti K."/>
            <person name="Lipzen A."/>
            <person name="Waldron R."/>
            <person name="Moloney N.M."/>
            <person name="Sperisen C."/>
            <person name="Kredics L."/>
            <person name="Vagvoelgyi C."/>
            <person name="Patrignani A."/>
            <person name="Fitzpatrick D."/>
            <person name="Nagy I."/>
            <person name="Doyle S."/>
            <person name="Anderson J.B."/>
            <person name="Grigoriev I.V."/>
            <person name="Gueldener U."/>
            <person name="Muensterkoetter M."/>
            <person name="Nagy L.G."/>
        </authorList>
    </citation>
    <scope>NUCLEOTIDE SEQUENCE [LARGE SCALE GENOMIC DNA]</scope>
    <source>
        <strain evidence="2">28-4</strain>
    </source>
</reference>
<sequence length="257" mass="28787">MPKVDSKSGDTETSFTVNSQREIKKLMTTLIGRGTGKDVKDLISLKASAEGLISESADIPVGKCRSRPREDHTALDIGLSRQIIIPRARKSPLAEKCLVLALVNVIPWGIMPRNDESSSLEREKVILDSYRCFIRRSLPSYFGVNQSLRRDESPREALIQTRRCNTVGLAALWPQDSRRRIVVPEAGYLVEMIDHRPKGYAYTQAGVEVLALIFRGDVRDNVPREKVCSEEFPVEPKSRMNNLTINPWGAKAAKEGK</sequence>
<proteinExistence type="predicted"/>
<dbReference type="Proteomes" id="UP000218334">
    <property type="component" value="Unassembled WGS sequence"/>
</dbReference>
<accession>A0A2H3BZG4</accession>
<dbReference type="AlphaFoldDB" id="A0A2H3BZG4"/>
<name>A0A2H3BZG4_9AGAR</name>
<keyword evidence="2" id="KW-1185">Reference proteome</keyword>
<evidence type="ECO:0000313" key="2">
    <source>
        <dbReference type="Proteomes" id="UP000218334"/>
    </source>
</evidence>
<gene>
    <name evidence="1" type="ORF">ARMSODRAFT_975843</name>
</gene>
<protein>
    <submittedName>
        <fullName evidence="1">Uncharacterized protein</fullName>
    </submittedName>
</protein>
<dbReference type="EMBL" id="KZ293432">
    <property type="protein sequence ID" value="PBK68436.1"/>
    <property type="molecule type" value="Genomic_DNA"/>
</dbReference>